<keyword evidence="11 18" id="KW-1133">Transmembrane helix</keyword>
<feature type="transmembrane region" description="Helical" evidence="18">
    <location>
        <begin position="47"/>
        <end position="67"/>
    </location>
</feature>
<keyword evidence="6" id="KW-0679">Respiratory chain</keyword>
<dbReference type="PANTHER" id="PTHR46552">
    <property type="entry name" value="NADH-UBIQUINONE OXIDOREDUCTASE CHAIN 2"/>
    <property type="match status" value="1"/>
</dbReference>
<evidence type="ECO:0000256" key="10">
    <source>
        <dbReference type="ARBA" id="ARBA00022982"/>
    </source>
</evidence>
<protein>
    <recommendedName>
        <fullName evidence="4">NADH-ubiquinone oxidoreductase chain 2</fullName>
        <ecNumber evidence="3">7.1.1.2</ecNumber>
    </recommendedName>
    <alternativeName>
        <fullName evidence="16">NADH dehydrogenase subunit 2</fullName>
    </alternativeName>
</protein>
<dbReference type="InterPro" id="IPR050175">
    <property type="entry name" value="Complex_I_Subunit_2"/>
</dbReference>
<sequence>MFFFIIFMFSLLFFKNMFYSWMTMEILTLIIVFICCKNNNVKNIMKLFYYLMIHTFLGFILIYLIMFSYNNNIILLFLCAKLGGFPGMFWMPEIMPFFSTKNFFILLSLPKVYPMLYFFFLEIDNMFLIKVISFFSIFFGAFGSLFSNNFKTFFTYAGVSQLGFFFLIMMKMKVFLLMLFIGLYFMVLLFFFFKKQKMMNFLPMMCFLSYGGLPFGLPFYFKYMVILNLGNSIFFFVFVSYYLFIVVFLRYVWYYKMNKNMDFNKFFYFFILFFFLFTPLFFFFFM</sequence>
<reference evidence="19" key="1">
    <citation type="journal article" date="2009" name="Mol. Biol. Evol.">
        <title>Hyper-variability of ascidian mitochondrial gene order: exposing the myth of deuterostome organelle genome stability.</title>
        <authorList>
            <person name="Gissi C."/>
            <person name="Pesole G."/>
            <person name="Mastrototaro F."/>
            <person name="Iannelli F."/>
            <person name="Guida V."/>
            <person name="Griggio F."/>
        </authorList>
    </citation>
    <scope>NUCLEOTIDE SEQUENCE</scope>
    <source>
        <tissue evidence="19">Single colony</tissue>
    </source>
</reference>
<feature type="transmembrane region" description="Helical" evidence="18">
    <location>
        <begin position="103"/>
        <end position="121"/>
    </location>
</feature>
<feature type="transmembrane region" description="Helical" evidence="18">
    <location>
        <begin position="200"/>
        <end position="221"/>
    </location>
</feature>
<evidence type="ECO:0000256" key="12">
    <source>
        <dbReference type="ARBA" id="ARBA00023027"/>
    </source>
</evidence>
<dbReference type="GO" id="GO:0006120">
    <property type="term" value="P:mitochondrial electron transport, NADH to ubiquinone"/>
    <property type="evidence" value="ECO:0007669"/>
    <property type="project" value="TreeGrafter"/>
</dbReference>
<evidence type="ECO:0000256" key="11">
    <source>
        <dbReference type="ARBA" id="ARBA00022989"/>
    </source>
</evidence>
<accession>D1GL08</accession>
<evidence type="ECO:0000256" key="9">
    <source>
        <dbReference type="ARBA" id="ARBA00022967"/>
    </source>
</evidence>
<evidence type="ECO:0000256" key="18">
    <source>
        <dbReference type="SAM" id="Phobius"/>
    </source>
</evidence>
<comment type="subcellular location">
    <subcellularLocation>
        <location evidence="1">Mitochondrion inner membrane</location>
        <topology evidence="1">Multi-pass membrane protein</topology>
    </subcellularLocation>
</comment>
<evidence type="ECO:0000256" key="3">
    <source>
        <dbReference type="ARBA" id="ARBA00012944"/>
    </source>
</evidence>
<feature type="transmembrane region" description="Helical" evidence="18">
    <location>
        <begin position="127"/>
        <end position="146"/>
    </location>
</feature>
<dbReference type="GO" id="GO:0008137">
    <property type="term" value="F:NADH dehydrogenase (ubiquinone) activity"/>
    <property type="evidence" value="ECO:0007669"/>
    <property type="project" value="UniProtKB-EC"/>
</dbReference>
<evidence type="ECO:0000256" key="7">
    <source>
        <dbReference type="ARBA" id="ARBA00022692"/>
    </source>
</evidence>
<evidence type="ECO:0000256" key="8">
    <source>
        <dbReference type="ARBA" id="ARBA00022792"/>
    </source>
</evidence>
<feature type="transmembrane region" description="Helical" evidence="18">
    <location>
        <begin position="73"/>
        <end position="91"/>
    </location>
</feature>
<evidence type="ECO:0000256" key="4">
    <source>
        <dbReference type="ARBA" id="ARBA00021008"/>
    </source>
</evidence>
<evidence type="ECO:0000256" key="1">
    <source>
        <dbReference type="ARBA" id="ARBA00004448"/>
    </source>
</evidence>
<feature type="transmembrane region" description="Helical" evidence="18">
    <location>
        <begin position="266"/>
        <end position="285"/>
    </location>
</feature>
<geneLocation type="mitochondrion" evidence="19"/>
<organism evidence="19">
    <name type="scientific">Diplosoma listerianum</name>
    <dbReference type="NCBI Taxonomy" id="168635"/>
    <lineage>
        <taxon>Eukaryota</taxon>
        <taxon>Metazoa</taxon>
        <taxon>Chordata</taxon>
        <taxon>Tunicata</taxon>
        <taxon>Ascidiacea</taxon>
        <taxon>Aplousobranchia</taxon>
        <taxon>Didemnidae</taxon>
        <taxon>Diplosoma</taxon>
    </lineage>
</organism>
<evidence type="ECO:0000256" key="13">
    <source>
        <dbReference type="ARBA" id="ARBA00023075"/>
    </source>
</evidence>
<keyword evidence="15 18" id="KW-0472">Membrane</keyword>
<evidence type="ECO:0000256" key="17">
    <source>
        <dbReference type="ARBA" id="ARBA00049551"/>
    </source>
</evidence>
<comment type="similarity">
    <text evidence="2">Belongs to the complex I subunit 2 family.</text>
</comment>
<gene>
    <name evidence="19" type="primary">nad2</name>
</gene>
<evidence type="ECO:0000256" key="14">
    <source>
        <dbReference type="ARBA" id="ARBA00023128"/>
    </source>
</evidence>
<feature type="transmembrane region" description="Helical" evidence="18">
    <location>
        <begin position="18"/>
        <end position="35"/>
    </location>
</feature>
<dbReference type="GO" id="GO:0005743">
    <property type="term" value="C:mitochondrial inner membrane"/>
    <property type="evidence" value="ECO:0007669"/>
    <property type="project" value="UniProtKB-SubCell"/>
</dbReference>
<keyword evidence="7 18" id="KW-0812">Transmembrane</keyword>
<dbReference type="AlphaFoldDB" id="D1GL08"/>
<comment type="catalytic activity">
    <reaction evidence="17">
        <text>a ubiquinone + NADH + 5 H(+)(in) = a ubiquinol + NAD(+) + 4 H(+)(out)</text>
        <dbReference type="Rhea" id="RHEA:29091"/>
        <dbReference type="Rhea" id="RHEA-COMP:9565"/>
        <dbReference type="Rhea" id="RHEA-COMP:9566"/>
        <dbReference type="ChEBI" id="CHEBI:15378"/>
        <dbReference type="ChEBI" id="CHEBI:16389"/>
        <dbReference type="ChEBI" id="CHEBI:17976"/>
        <dbReference type="ChEBI" id="CHEBI:57540"/>
        <dbReference type="ChEBI" id="CHEBI:57945"/>
        <dbReference type="EC" id="7.1.1.2"/>
    </reaction>
</comment>
<keyword evidence="5" id="KW-0813">Transport</keyword>
<evidence type="ECO:0000256" key="2">
    <source>
        <dbReference type="ARBA" id="ARBA00007012"/>
    </source>
</evidence>
<dbReference type="EC" id="7.1.1.2" evidence="3"/>
<evidence type="ECO:0000256" key="5">
    <source>
        <dbReference type="ARBA" id="ARBA00022448"/>
    </source>
</evidence>
<keyword evidence="14 19" id="KW-0496">Mitochondrion</keyword>
<keyword evidence="9" id="KW-1278">Translocase</keyword>
<evidence type="ECO:0000313" key="19">
    <source>
        <dbReference type="EMBL" id="CAX68867.1"/>
    </source>
</evidence>
<feature type="transmembrane region" description="Helical" evidence="18">
    <location>
        <begin position="153"/>
        <end position="169"/>
    </location>
</feature>
<evidence type="ECO:0000256" key="16">
    <source>
        <dbReference type="ARBA" id="ARBA00031028"/>
    </source>
</evidence>
<evidence type="ECO:0000256" key="15">
    <source>
        <dbReference type="ARBA" id="ARBA00023136"/>
    </source>
</evidence>
<name>D1GL08_9ASCI</name>
<dbReference type="EMBL" id="FN313539">
    <property type="protein sequence ID" value="CAX68867.1"/>
    <property type="molecule type" value="Genomic_DNA"/>
</dbReference>
<keyword evidence="12" id="KW-0520">NAD</keyword>
<keyword evidence="10" id="KW-0249">Electron transport</keyword>
<keyword evidence="8" id="KW-0999">Mitochondrion inner membrane</keyword>
<proteinExistence type="inferred from homology"/>
<dbReference type="PANTHER" id="PTHR46552:SF1">
    <property type="entry name" value="NADH-UBIQUINONE OXIDOREDUCTASE CHAIN 2"/>
    <property type="match status" value="1"/>
</dbReference>
<feature type="transmembrane region" description="Helical" evidence="18">
    <location>
        <begin position="233"/>
        <end position="254"/>
    </location>
</feature>
<evidence type="ECO:0000256" key="6">
    <source>
        <dbReference type="ARBA" id="ARBA00022660"/>
    </source>
</evidence>
<keyword evidence="13" id="KW-0830">Ubiquinone</keyword>
<feature type="transmembrane region" description="Helical" evidence="18">
    <location>
        <begin position="175"/>
        <end position="193"/>
    </location>
</feature>